<evidence type="ECO:0000313" key="2">
    <source>
        <dbReference type="Proteomes" id="UP000242180"/>
    </source>
</evidence>
<name>A0A1X2H827_SYNRA</name>
<gene>
    <name evidence="1" type="ORF">BCR43DRAFT_494410</name>
</gene>
<evidence type="ECO:0000313" key="1">
    <source>
        <dbReference type="EMBL" id="ORY94671.1"/>
    </source>
</evidence>
<comment type="caution">
    <text evidence="1">The sequence shown here is derived from an EMBL/GenBank/DDBJ whole genome shotgun (WGS) entry which is preliminary data.</text>
</comment>
<accession>A0A1X2H827</accession>
<dbReference type="InParanoid" id="A0A1X2H827"/>
<protein>
    <submittedName>
        <fullName evidence="1">Uncharacterized protein</fullName>
    </submittedName>
</protein>
<organism evidence="1 2">
    <name type="scientific">Syncephalastrum racemosum</name>
    <name type="common">Filamentous fungus</name>
    <dbReference type="NCBI Taxonomy" id="13706"/>
    <lineage>
        <taxon>Eukaryota</taxon>
        <taxon>Fungi</taxon>
        <taxon>Fungi incertae sedis</taxon>
        <taxon>Mucoromycota</taxon>
        <taxon>Mucoromycotina</taxon>
        <taxon>Mucoromycetes</taxon>
        <taxon>Mucorales</taxon>
        <taxon>Syncephalastraceae</taxon>
        <taxon>Syncephalastrum</taxon>
    </lineage>
</organism>
<keyword evidence="2" id="KW-1185">Reference proteome</keyword>
<proteinExistence type="predicted"/>
<reference evidence="1 2" key="1">
    <citation type="submission" date="2016-07" db="EMBL/GenBank/DDBJ databases">
        <title>Pervasive Adenine N6-methylation of Active Genes in Fungi.</title>
        <authorList>
            <consortium name="DOE Joint Genome Institute"/>
            <person name="Mondo S.J."/>
            <person name="Dannebaum R.O."/>
            <person name="Kuo R.C."/>
            <person name="Labutti K."/>
            <person name="Haridas S."/>
            <person name="Kuo A."/>
            <person name="Salamov A."/>
            <person name="Ahrendt S.R."/>
            <person name="Lipzen A."/>
            <person name="Sullivan W."/>
            <person name="Andreopoulos W.B."/>
            <person name="Clum A."/>
            <person name="Lindquist E."/>
            <person name="Daum C."/>
            <person name="Ramamoorthy G.K."/>
            <person name="Gryganskyi A."/>
            <person name="Culley D."/>
            <person name="Magnuson J.K."/>
            <person name="James T.Y."/>
            <person name="O'Malley M.A."/>
            <person name="Stajich J.E."/>
            <person name="Spatafora J.W."/>
            <person name="Visel A."/>
            <person name="Grigoriev I.V."/>
        </authorList>
    </citation>
    <scope>NUCLEOTIDE SEQUENCE [LARGE SCALE GENOMIC DNA]</scope>
    <source>
        <strain evidence="1 2">NRRL 2496</strain>
    </source>
</reference>
<dbReference type="OrthoDB" id="10258869at2759"/>
<dbReference type="Proteomes" id="UP000242180">
    <property type="component" value="Unassembled WGS sequence"/>
</dbReference>
<sequence length="94" mass="10299">MCSSSTTKMHHVYLSGCHSMMDGYMDGWMGREWVDEDTKTGYVCISQPPIHVPCIAYPCKPAFCLVLFSTAPSRSSINGHAAQCRLGAILLLAD</sequence>
<dbReference type="EMBL" id="MCGN01000007">
    <property type="protein sequence ID" value="ORY94671.1"/>
    <property type="molecule type" value="Genomic_DNA"/>
</dbReference>
<dbReference type="AlphaFoldDB" id="A0A1X2H827"/>